<protein>
    <submittedName>
        <fullName evidence="1">Uncharacterized protein</fullName>
    </submittedName>
</protein>
<organism evidence="1">
    <name type="scientific">marine sediment metagenome</name>
    <dbReference type="NCBI Taxonomy" id="412755"/>
    <lineage>
        <taxon>unclassified sequences</taxon>
        <taxon>metagenomes</taxon>
        <taxon>ecological metagenomes</taxon>
    </lineage>
</organism>
<evidence type="ECO:0000313" key="1">
    <source>
        <dbReference type="EMBL" id="KKL57712.1"/>
    </source>
</evidence>
<dbReference type="EMBL" id="LAZR01030071">
    <property type="protein sequence ID" value="KKL57712.1"/>
    <property type="molecule type" value="Genomic_DNA"/>
</dbReference>
<sequence length="63" mass="7235">MSRSSEAHDVRMAIQDLDQLVYTLGNGPIEVVTTPPDGMLKVRNIYFNPSNGRFRFEYDDEVE</sequence>
<name>A0A0F9G2V6_9ZZZZ</name>
<gene>
    <name evidence="1" type="ORF">LCGC14_2232710</name>
</gene>
<accession>A0A0F9G2V6</accession>
<proteinExistence type="predicted"/>
<dbReference type="AlphaFoldDB" id="A0A0F9G2V6"/>
<reference evidence="1" key="1">
    <citation type="journal article" date="2015" name="Nature">
        <title>Complex archaea that bridge the gap between prokaryotes and eukaryotes.</title>
        <authorList>
            <person name="Spang A."/>
            <person name="Saw J.H."/>
            <person name="Jorgensen S.L."/>
            <person name="Zaremba-Niedzwiedzka K."/>
            <person name="Martijn J."/>
            <person name="Lind A.E."/>
            <person name="van Eijk R."/>
            <person name="Schleper C."/>
            <person name="Guy L."/>
            <person name="Ettema T.J."/>
        </authorList>
    </citation>
    <scope>NUCLEOTIDE SEQUENCE</scope>
</reference>
<comment type="caution">
    <text evidence="1">The sequence shown here is derived from an EMBL/GenBank/DDBJ whole genome shotgun (WGS) entry which is preliminary data.</text>
</comment>